<sequence length="79" mass="8890">MVLTIEFWKRGEGLSPFASRSNQGRVISIPCTWYTTALICSVALFILLPLPFPLRAYGVPSRVLSNVMGVRNQSFRTTR</sequence>
<keyword evidence="1" id="KW-0472">Membrane</keyword>
<protein>
    <submittedName>
        <fullName evidence="2">Uncharacterized protein</fullName>
    </submittedName>
</protein>
<evidence type="ECO:0000313" key="3">
    <source>
        <dbReference type="Proteomes" id="UP000325579"/>
    </source>
</evidence>
<organism evidence="2 3">
    <name type="scientific">Aspergillus pseudonomiae</name>
    <dbReference type="NCBI Taxonomy" id="1506151"/>
    <lineage>
        <taxon>Eukaryota</taxon>
        <taxon>Fungi</taxon>
        <taxon>Dikarya</taxon>
        <taxon>Ascomycota</taxon>
        <taxon>Pezizomycotina</taxon>
        <taxon>Eurotiomycetes</taxon>
        <taxon>Eurotiomycetidae</taxon>
        <taxon>Eurotiales</taxon>
        <taxon>Aspergillaceae</taxon>
        <taxon>Aspergillus</taxon>
        <taxon>Aspergillus subgen. Circumdati</taxon>
    </lineage>
</organism>
<dbReference type="GeneID" id="43667729"/>
<feature type="transmembrane region" description="Helical" evidence="1">
    <location>
        <begin position="33"/>
        <end position="52"/>
    </location>
</feature>
<keyword evidence="1" id="KW-0812">Transmembrane</keyword>
<evidence type="ECO:0000313" key="2">
    <source>
        <dbReference type="EMBL" id="KAE8400243.1"/>
    </source>
</evidence>
<name>A0A5N7D2Y5_9EURO</name>
<keyword evidence="1" id="KW-1133">Transmembrane helix</keyword>
<dbReference type="Proteomes" id="UP000325579">
    <property type="component" value="Unassembled WGS sequence"/>
</dbReference>
<dbReference type="RefSeq" id="XP_031937562.1">
    <property type="nucleotide sequence ID" value="XM_032083038.1"/>
</dbReference>
<accession>A0A5N7D2Y5</accession>
<gene>
    <name evidence="2" type="ORF">BDV37DRAFT_258371</name>
</gene>
<reference evidence="2 3" key="1">
    <citation type="submission" date="2019-04" db="EMBL/GenBank/DDBJ databases">
        <authorList>
            <consortium name="DOE Joint Genome Institute"/>
            <person name="Mondo S."/>
            <person name="Kjaerbolling I."/>
            <person name="Vesth T."/>
            <person name="Frisvad J.C."/>
            <person name="Nybo J.L."/>
            <person name="Theobald S."/>
            <person name="Kildgaard S."/>
            <person name="Isbrandt T."/>
            <person name="Kuo A."/>
            <person name="Sato A."/>
            <person name="Lyhne E.K."/>
            <person name="Kogle M.E."/>
            <person name="Wiebenga A."/>
            <person name="Kun R.S."/>
            <person name="Lubbers R.J."/>
            <person name="Makela M.R."/>
            <person name="Barry K."/>
            <person name="Chovatia M."/>
            <person name="Clum A."/>
            <person name="Daum C."/>
            <person name="Haridas S."/>
            <person name="He G."/>
            <person name="LaButti K."/>
            <person name="Lipzen A."/>
            <person name="Riley R."/>
            <person name="Salamov A."/>
            <person name="Simmons B.A."/>
            <person name="Magnuson J.K."/>
            <person name="Henrissat B."/>
            <person name="Mortensen U.H."/>
            <person name="Larsen T.O."/>
            <person name="Devries R.P."/>
            <person name="Grigoriev I.V."/>
            <person name="Machida M."/>
            <person name="Baker S.E."/>
            <person name="Andersen M.R."/>
            <person name="Cantor M.N."/>
            <person name="Hua S.X."/>
        </authorList>
    </citation>
    <scope>NUCLEOTIDE SEQUENCE [LARGE SCALE GENOMIC DNA]</scope>
    <source>
        <strain evidence="2 3">CBS 119388</strain>
    </source>
</reference>
<proteinExistence type="predicted"/>
<evidence type="ECO:0000256" key="1">
    <source>
        <dbReference type="SAM" id="Phobius"/>
    </source>
</evidence>
<dbReference type="AlphaFoldDB" id="A0A5N7D2Y5"/>
<dbReference type="EMBL" id="ML736819">
    <property type="protein sequence ID" value="KAE8400243.1"/>
    <property type="molecule type" value="Genomic_DNA"/>
</dbReference>
<keyword evidence="3" id="KW-1185">Reference proteome</keyword>